<dbReference type="RefSeq" id="WP_099909247.1">
    <property type="nucleotide sequence ID" value="NZ_AWWI01000016.1"/>
</dbReference>
<feature type="transmembrane region" description="Helical" evidence="1">
    <location>
        <begin position="324"/>
        <end position="348"/>
    </location>
</feature>
<accession>A0A2G8RL37</accession>
<feature type="transmembrane region" description="Helical" evidence="1">
    <location>
        <begin position="395"/>
        <end position="411"/>
    </location>
</feature>
<keyword evidence="1" id="KW-0472">Membrane</keyword>
<feature type="transmembrane region" description="Helical" evidence="1">
    <location>
        <begin position="197"/>
        <end position="219"/>
    </location>
</feature>
<feature type="transmembrane region" description="Helical" evidence="1">
    <location>
        <begin position="107"/>
        <end position="129"/>
    </location>
</feature>
<sequence>MLADLGGGFAALFQPMTFLFLVGGFMLGLFFGAIPGLTATLAIAILLPFTFGMEVTQALVMVMGIYMAGIYAGSITGITVNIPGAPSGVMTSYEGYAMMKRGEGPRALGLSAFASLIGGLVGSVLLMFLAEPISRVALLFQTPDKFSLVLLAIVTVTIVSSGSLWKASMAMAIGLAISTVGIDPMVPVGRFDFGSYYMIEGITLLPAVIGLFAICELFVQAATPSKIAFADAPEVHKRLGPRDFIPSRADLREVGAATYAKSSVIGVLIGMLPGGGASMASFIAYAEAKRGARKPEEYGKGSIQGLSASEAANNAMCGGAIVPLLTIGIPGDAVTAIIFGVFLIHGLVPGPGLLANSFDVVAPMFAALVVASLLIFVSVLLFGPLYMRLARINRGILYGVISMVSVVGVYASTYSMFQMWMALAIGAFAFGFRRFGYPLLPLLMGIILGPYFEEFLRRSLIVSEGSPLIFLTQPFSLAFLLLTVLFIWLLRIRPARRAKQGLRP</sequence>
<evidence type="ECO:0000313" key="3">
    <source>
        <dbReference type="EMBL" id="PIL22131.1"/>
    </source>
</evidence>
<keyword evidence="1" id="KW-1133">Transmembrane helix</keyword>
<feature type="transmembrane region" description="Helical" evidence="1">
    <location>
        <begin position="149"/>
        <end position="177"/>
    </location>
</feature>
<dbReference type="OrthoDB" id="9791872at2"/>
<reference evidence="3 4" key="1">
    <citation type="submission" date="2013-09" db="EMBL/GenBank/DDBJ databases">
        <title>Genome sequencing of Phaeobacter antarcticus sp. nov. SM1211.</title>
        <authorList>
            <person name="Zhang X.-Y."/>
            <person name="Liu C."/>
            <person name="Chen X.-L."/>
            <person name="Xie B.-B."/>
            <person name="Qin Q.-L."/>
            <person name="Rong J.-C."/>
            <person name="Zhang Y.-Z."/>
        </authorList>
    </citation>
    <scope>NUCLEOTIDE SEQUENCE [LARGE SCALE GENOMIC DNA]</scope>
    <source>
        <strain evidence="3 4">SM1211</strain>
    </source>
</reference>
<keyword evidence="1" id="KW-0812">Transmembrane</keyword>
<evidence type="ECO:0000259" key="2">
    <source>
        <dbReference type="Pfam" id="PF01970"/>
    </source>
</evidence>
<organism evidence="3 4">
    <name type="scientific">Puniceibacterium antarcticum</name>
    <dbReference type="NCBI Taxonomy" id="1206336"/>
    <lineage>
        <taxon>Bacteria</taxon>
        <taxon>Pseudomonadati</taxon>
        <taxon>Pseudomonadota</taxon>
        <taxon>Alphaproteobacteria</taxon>
        <taxon>Rhodobacterales</taxon>
        <taxon>Paracoccaceae</taxon>
        <taxon>Puniceibacterium</taxon>
    </lineage>
</organism>
<keyword evidence="4" id="KW-1185">Reference proteome</keyword>
<feature type="domain" description="DUF112" evidence="2">
    <location>
        <begin position="19"/>
        <end position="443"/>
    </location>
</feature>
<gene>
    <name evidence="3" type="ORF">P775_01285</name>
</gene>
<feature type="transmembrane region" description="Helical" evidence="1">
    <location>
        <begin position="468"/>
        <end position="490"/>
    </location>
</feature>
<dbReference type="EMBL" id="AWWI01000016">
    <property type="protein sequence ID" value="PIL22131.1"/>
    <property type="molecule type" value="Genomic_DNA"/>
</dbReference>
<protein>
    <recommendedName>
        <fullName evidence="2">DUF112 domain-containing protein</fullName>
    </recommendedName>
</protein>
<feature type="transmembrane region" description="Helical" evidence="1">
    <location>
        <begin position="59"/>
        <end position="82"/>
    </location>
</feature>
<dbReference type="PANTHER" id="PTHR35342">
    <property type="entry name" value="TRICARBOXYLIC TRANSPORT PROTEIN"/>
    <property type="match status" value="1"/>
</dbReference>
<dbReference type="AlphaFoldDB" id="A0A2G8RL37"/>
<evidence type="ECO:0000256" key="1">
    <source>
        <dbReference type="SAM" id="Phobius"/>
    </source>
</evidence>
<evidence type="ECO:0000313" key="4">
    <source>
        <dbReference type="Proteomes" id="UP000231259"/>
    </source>
</evidence>
<feature type="transmembrane region" description="Helical" evidence="1">
    <location>
        <begin position="360"/>
        <end position="383"/>
    </location>
</feature>
<dbReference type="InterPro" id="IPR002823">
    <property type="entry name" value="DUF112_TM"/>
</dbReference>
<proteinExistence type="predicted"/>
<dbReference type="PANTHER" id="PTHR35342:SF5">
    <property type="entry name" value="TRICARBOXYLIC TRANSPORT PROTEIN"/>
    <property type="match status" value="1"/>
</dbReference>
<dbReference type="Pfam" id="PF01970">
    <property type="entry name" value="TctA"/>
    <property type="match status" value="1"/>
</dbReference>
<name>A0A2G8RL37_9RHOB</name>
<dbReference type="Proteomes" id="UP000231259">
    <property type="component" value="Unassembled WGS sequence"/>
</dbReference>
<feature type="transmembrane region" description="Helical" evidence="1">
    <location>
        <begin position="439"/>
        <end position="456"/>
    </location>
</feature>
<comment type="caution">
    <text evidence="3">The sequence shown here is derived from an EMBL/GenBank/DDBJ whole genome shotgun (WGS) entry which is preliminary data.</text>
</comment>
<feature type="transmembrane region" description="Helical" evidence="1">
    <location>
        <begin position="20"/>
        <end position="47"/>
    </location>
</feature>